<dbReference type="Pfam" id="PF00126">
    <property type="entry name" value="HTH_1"/>
    <property type="match status" value="1"/>
</dbReference>
<dbReference type="EMBL" id="CP028130">
    <property type="protein sequence ID" value="AZZ54661.1"/>
    <property type="molecule type" value="Genomic_DNA"/>
</dbReference>
<evidence type="ECO:0000256" key="1">
    <source>
        <dbReference type="ARBA" id="ARBA00009437"/>
    </source>
</evidence>
<dbReference type="AlphaFoldDB" id="A0AAD1EL36"/>
<dbReference type="CDD" id="cd05466">
    <property type="entry name" value="PBP2_LTTR_substrate"/>
    <property type="match status" value="1"/>
</dbReference>
<dbReference type="InterPro" id="IPR050950">
    <property type="entry name" value="HTH-type_LysR_regulators"/>
</dbReference>
<sequence>MEIQRLRYFVAVAREQSFTRASEKLHVTQPGVSAQVRLLESFLGGSLFRRVSGGVRMTELGAWLLPRAEKLLNEAAELQLEALHYAATIHGVVTLGIVPSVRAQLVPLPSAISAFSTKNPLATVEVYERSSDALIASLRRDELDLVVVGGRISDDETLAKASLGTVPLCIVYRRDSVESLHSPLTDITCLSGHSLLSLQIGSPVRSKIDQILKHAGFSVDYQSQSPGLLHDLVAEGLGLAILPQGLLHPDSRDLIEVPLSEHHFGCIPLYLVWQARATNKPAAVEFRTTILQMRAERQFDGELDNGN</sequence>
<evidence type="ECO:0000256" key="2">
    <source>
        <dbReference type="ARBA" id="ARBA00023015"/>
    </source>
</evidence>
<keyword evidence="3" id="KW-0238">DNA-binding</keyword>
<dbReference type="SUPFAM" id="SSF53850">
    <property type="entry name" value="Periplasmic binding protein-like II"/>
    <property type="match status" value="1"/>
</dbReference>
<evidence type="ECO:0000256" key="4">
    <source>
        <dbReference type="ARBA" id="ARBA00023163"/>
    </source>
</evidence>
<dbReference type="PRINTS" id="PR00039">
    <property type="entry name" value="HTHLYSR"/>
</dbReference>
<evidence type="ECO:0000256" key="3">
    <source>
        <dbReference type="ARBA" id="ARBA00023125"/>
    </source>
</evidence>
<dbReference type="FunFam" id="1.10.10.10:FF:000001">
    <property type="entry name" value="LysR family transcriptional regulator"/>
    <property type="match status" value="1"/>
</dbReference>
<evidence type="ECO:0000259" key="5">
    <source>
        <dbReference type="PROSITE" id="PS50931"/>
    </source>
</evidence>
<dbReference type="GO" id="GO:0005829">
    <property type="term" value="C:cytosol"/>
    <property type="evidence" value="ECO:0007669"/>
    <property type="project" value="TreeGrafter"/>
</dbReference>
<dbReference type="PANTHER" id="PTHR30419">
    <property type="entry name" value="HTH-TYPE TRANSCRIPTIONAL REGULATOR YBHD"/>
    <property type="match status" value="1"/>
</dbReference>
<dbReference type="Pfam" id="PF03466">
    <property type="entry name" value="LysR_substrate"/>
    <property type="match status" value="1"/>
</dbReference>
<keyword evidence="4" id="KW-0804">Transcription</keyword>
<dbReference type="SUPFAM" id="SSF46785">
    <property type="entry name" value="Winged helix' DNA-binding domain"/>
    <property type="match status" value="1"/>
</dbReference>
<dbReference type="Gene3D" id="1.10.10.10">
    <property type="entry name" value="Winged helix-like DNA-binding domain superfamily/Winged helix DNA-binding domain"/>
    <property type="match status" value="1"/>
</dbReference>
<gene>
    <name evidence="6" type="ORF">C7V51_01240</name>
</gene>
<organism evidence="6 7">
    <name type="scientific">Rathayibacter iranicus</name>
    <dbReference type="NCBI Taxonomy" id="59737"/>
    <lineage>
        <taxon>Bacteria</taxon>
        <taxon>Bacillati</taxon>
        <taxon>Actinomycetota</taxon>
        <taxon>Actinomycetes</taxon>
        <taxon>Micrococcales</taxon>
        <taxon>Microbacteriaceae</taxon>
        <taxon>Rathayibacter</taxon>
    </lineage>
</organism>
<comment type="similarity">
    <text evidence="1">Belongs to the LysR transcriptional regulatory family.</text>
</comment>
<keyword evidence="2" id="KW-0805">Transcription regulation</keyword>
<dbReference type="Gene3D" id="3.40.190.10">
    <property type="entry name" value="Periplasmic binding protein-like II"/>
    <property type="match status" value="2"/>
</dbReference>
<reference evidence="6 7" key="1">
    <citation type="submission" date="2018-03" db="EMBL/GenBank/DDBJ databases">
        <title>Bacteriophage NCPPB3778 and a type I-E CRISPR drive the evolution of the US Biological Select Agent, Rathayibacter toxicus.</title>
        <authorList>
            <person name="Davis E.W.II."/>
            <person name="Tabima J.F."/>
            <person name="Weisberg A.J."/>
            <person name="Dantas Lopes L."/>
            <person name="Wiseman M.S."/>
            <person name="Wiseman M.S."/>
            <person name="Pupko T."/>
            <person name="Belcher M.S."/>
            <person name="Sechler A.J."/>
            <person name="Tancos M.A."/>
            <person name="Schroeder B.K."/>
            <person name="Murray T.D."/>
            <person name="Luster D.G."/>
            <person name="Schneider W.L."/>
            <person name="Rogers E."/>
            <person name="Andreote F.D."/>
            <person name="Grunwald N.J."/>
            <person name="Putnam M.L."/>
            <person name="Chang J.H."/>
        </authorList>
    </citation>
    <scope>NUCLEOTIDE SEQUENCE [LARGE SCALE GENOMIC DNA]</scope>
    <source>
        <strain evidence="6 7">NCCPB 2253</strain>
    </source>
</reference>
<dbReference type="GO" id="GO:0003677">
    <property type="term" value="F:DNA binding"/>
    <property type="evidence" value="ECO:0007669"/>
    <property type="project" value="UniProtKB-KW"/>
</dbReference>
<accession>A0AAD1EL36</accession>
<dbReference type="Proteomes" id="UP000283946">
    <property type="component" value="Chromosome"/>
</dbReference>
<evidence type="ECO:0000313" key="7">
    <source>
        <dbReference type="Proteomes" id="UP000283946"/>
    </source>
</evidence>
<dbReference type="RefSeq" id="WP_104263873.1">
    <property type="nucleotide sequence ID" value="NZ_CP028130.1"/>
</dbReference>
<dbReference type="InterPro" id="IPR036390">
    <property type="entry name" value="WH_DNA-bd_sf"/>
</dbReference>
<feature type="domain" description="HTH lysR-type" evidence="5">
    <location>
        <begin position="1"/>
        <end position="58"/>
    </location>
</feature>
<dbReference type="KEGG" id="ria:C7V51_01240"/>
<name>A0AAD1EL36_9MICO</name>
<protein>
    <submittedName>
        <fullName evidence="6">LysR family transcriptional regulator</fullName>
    </submittedName>
</protein>
<evidence type="ECO:0000313" key="6">
    <source>
        <dbReference type="EMBL" id="AZZ54661.1"/>
    </source>
</evidence>
<dbReference type="InterPro" id="IPR000847">
    <property type="entry name" value="LysR_HTH_N"/>
</dbReference>
<proteinExistence type="inferred from homology"/>
<dbReference type="InterPro" id="IPR005119">
    <property type="entry name" value="LysR_subst-bd"/>
</dbReference>
<dbReference type="InterPro" id="IPR036388">
    <property type="entry name" value="WH-like_DNA-bd_sf"/>
</dbReference>
<dbReference type="GO" id="GO:0003700">
    <property type="term" value="F:DNA-binding transcription factor activity"/>
    <property type="evidence" value="ECO:0007669"/>
    <property type="project" value="InterPro"/>
</dbReference>
<dbReference type="PROSITE" id="PS50931">
    <property type="entry name" value="HTH_LYSR"/>
    <property type="match status" value="1"/>
</dbReference>